<evidence type="ECO:0000256" key="1">
    <source>
        <dbReference type="SAM" id="MobiDB-lite"/>
    </source>
</evidence>
<evidence type="ECO:0000313" key="3">
    <source>
        <dbReference type="Proteomes" id="UP000306050"/>
    </source>
</evidence>
<dbReference type="KEGG" id="sgra:EX895_002737"/>
<sequence>MLLRDAPTAKLYNHLWQHRQRDTVPLISSIAASMHSLVSRATGPTKLDQLLRRLQSTQSLPSIIDYQNLLTELDLARHPPSVPLTALSSRSASQLHSSSPTAIASVDFAPDEGDHDFDWIDADRAQWVPVTHRREEHGNQHGDLETSLYFSPDFDQDGDEPATVAAWEEILIFSQSDHPNNVEFGLGGMTTEGESQRGSILPSLNPASPVAEYRSK</sequence>
<accession>A0A4U7KUR0</accession>
<dbReference type="AlphaFoldDB" id="A0A4U7KUR0"/>
<dbReference type="Proteomes" id="UP000306050">
    <property type="component" value="Chromosome SGRAM_16"/>
</dbReference>
<feature type="region of interest" description="Disordered" evidence="1">
    <location>
        <begin position="187"/>
        <end position="216"/>
    </location>
</feature>
<gene>
    <name evidence="2" type="ORF">EX895_002737</name>
</gene>
<reference evidence="2 3" key="1">
    <citation type="submission" date="2019-05" db="EMBL/GenBank/DDBJ databases">
        <title>Sporisorium graminicola CBS 10092 draft sequencing and annotation.</title>
        <authorList>
            <person name="Solano-Gonzalez S."/>
            <person name="Caddick M.X."/>
            <person name="Darby A."/>
        </authorList>
    </citation>
    <scope>NUCLEOTIDE SEQUENCE [LARGE SCALE GENOMIC DNA]</scope>
    <source>
        <strain evidence="2 3">CBS 10092</strain>
    </source>
</reference>
<dbReference type="GeneID" id="40725632"/>
<dbReference type="OrthoDB" id="2555852at2759"/>
<name>A0A4U7KUR0_9BASI</name>
<protein>
    <submittedName>
        <fullName evidence="2">Uncharacterized protein</fullName>
    </submittedName>
</protein>
<dbReference type="EMBL" id="SRRM01000009">
    <property type="protein sequence ID" value="TKY88385.1"/>
    <property type="molecule type" value="Genomic_DNA"/>
</dbReference>
<organism evidence="2 3">
    <name type="scientific">Sporisorium graminicola</name>
    <dbReference type="NCBI Taxonomy" id="280036"/>
    <lineage>
        <taxon>Eukaryota</taxon>
        <taxon>Fungi</taxon>
        <taxon>Dikarya</taxon>
        <taxon>Basidiomycota</taxon>
        <taxon>Ustilaginomycotina</taxon>
        <taxon>Ustilaginomycetes</taxon>
        <taxon>Ustilaginales</taxon>
        <taxon>Ustilaginaceae</taxon>
        <taxon>Sporisorium</taxon>
    </lineage>
</organism>
<proteinExistence type="predicted"/>
<dbReference type="RefSeq" id="XP_029740370.1">
    <property type="nucleotide sequence ID" value="XM_029883335.1"/>
</dbReference>
<evidence type="ECO:0000313" key="2">
    <source>
        <dbReference type="EMBL" id="TKY88385.1"/>
    </source>
</evidence>
<comment type="caution">
    <text evidence="2">The sequence shown here is derived from an EMBL/GenBank/DDBJ whole genome shotgun (WGS) entry which is preliminary data.</text>
</comment>
<keyword evidence="3" id="KW-1185">Reference proteome</keyword>